<dbReference type="GO" id="GO:0009279">
    <property type="term" value="C:cell outer membrane"/>
    <property type="evidence" value="ECO:0007669"/>
    <property type="project" value="UniProtKB-SubCell"/>
</dbReference>
<protein>
    <submittedName>
        <fullName evidence="10">TonB-dependent receptor</fullName>
    </submittedName>
</protein>
<evidence type="ECO:0000256" key="6">
    <source>
        <dbReference type="ARBA" id="ARBA00023136"/>
    </source>
</evidence>
<keyword evidence="10" id="KW-0675">Receptor</keyword>
<dbReference type="PANTHER" id="PTHR30069">
    <property type="entry name" value="TONB-DEPENDENT OUTER MEMBRANE RECEPTOR"/>
    <property type="match status" value="1"/>
</dbReference>
<sequence>MRIYPFLLASGACLAPSIALAQPQPPALPPANAAPPGAATGVPVQSSGTRSTQYEASYFAPFAPRTALDIARQVPGFSLDLGDVEVRGFAGAVGNVVINGARPSSKSESLETLLSRIPASRVQRVEVGSGSLYGADYAAKGQVLNIVMTAASGFDGEVSASASRDFTGHIEPNASVTALLKRGDSSFNLSAGTQRDDQAEEGYDNVFDFASGALVEHRDKVNRIRDHSPFLSGSWSLERGDSNAVHLNARWNPATFYLKQTNRVTPVDGDQRDDLLFQDYKRPTIEIGGDISRPIAGGTVKLVGLASRSKRDDRDKVLNRGLGGTPNLGGFEQEQEASLQETIGRLSYARPSLFGFTFESGVEVAFNKLDSSLGLFVIDESGEREKIDLPIEDATVSELRGEGYVNAGKAIAKDLRLDLGLRYEISRLKVRGDALADRSLQFFKPSVTLDWRPNKAWHTQASLRRTVAQLDFYDFISSAELSNDRVNGGNADLMPQRAWEARLLAERPIMGDGQLKLQVGYDLVSKLQDRVLVVTDEGTFDAPGNLGTGRRMFASIDIDAPLAKWGLEGVRVRGNATLQRTRVEDPISYEQRRWTDYWPAWEWYVEARRDKGPFSFGAAISDRDSFYIFRTDEIYSNRNGGPFATAFAEYRPDARTTIRLDVDNVADVNAVAHRVLYNPNRLQPQPEFIEDRVRFIHVGFGLSVKRSFGGGGTKAPAE</sequence>
<dbReference type="InterPro" id="IPR036942">
    <property type="entry name" value="Beta-barrel_TonB_sf"/>
</dbReference>
<keyword evidence="4" id="KW-0812">Transmembrane</keyword>
<evidence type="ECO:0000256" key="5">
    <source>
        <dbReference type="ARBA" id="ARBA00022729"/>
    </source>
</evidence>
<reference evidence="10 11" key="1">
    <citation type="submission" date="2020-08" db="EMBL/GenBank/DDBJ databases">
        <title>Sphingomonas sp. sand1-3 16S ribosomal RNA gene Genome sequencing and assembly.</title>
        <authorList>
            <person name="Kang M."/>
        </authorList>
    </citation>
    <scope>NUCLEOTIDE SEQUENCE [LARGE SCALE GENOMIC DNA]</scope>
    <source>
        <strain evidence="11">sand1-3</strain>
    </source>
</reference>
<feature type="domain" description="Outer membrane protein beta-barrel" evidence="9">
    <location>
        <begin position="332"/>
        <end position="592"/>
    </location>
</feature>
<feature type="signal peptide" evidence="8">
    <location>
        <begin position="1"/>
        <end position="21"/>
    </location>
</feature>
<evidence type="ECO:0000313" key="10">
    <source>
        <dbReference type="EMBL" id="QNM83208.1"/>
    </source>
</evidence>
<evidence type="ECO:0000256" key="1">
    <source>
        <dbReference type="ARBA" id="ARBA00004571"/>
    </source>
</evidence>
<evidence type="ECO:0000256" key="4">
    <source>
        <dbReference type="ARBA" id="ARBA00022692"/>
    </source>
</evidence>
<evidence type="ECO:0000256" key="2">
    <source>
        <dbReference type="ARBA" id="ARBA00022448"/>
    </source>
</evidence>
<dbReference type="GO" id="GO:0015344">
    <property type="term" value="F:siderophore uptake transmembrane transporter activity"/>
    <property type="evidence" value="ECO:0007669"/>
    <property type="project" value="TreeGrafter"/>
</dbReference>
<dbReference type="InterPro" id="IPR039426">
    <property type="entry name" value="TonB-dep_rcpt-like"/>
</dbReference>
<evidence type="ECO:0000256" key="8">
    <source>
        <dbReference type="SAM" id="SignalP"/>
    </source>
</evidence>
<dbReference type="EMBL" id="CP060697">
    <property type="protein sequence ID" value="QNM83208.1"/>
    <property type="molecule type" value="Genomic_DNA"/>
</dbReference>
<keyword evidence="2" id="KW-0813">Transport</keyword>
<keyword evidence="7" id="KW-0998">Cell outer membrane</keyword>
<feature type="chain" id="PRO_5028858974" evidence="8">
    <location>
        <begin position="22"/>
        <end position="718"/>
    </location>
</feature>
<organism evidence="10 11">
    <name type="scientific">Sphingomonas sabuli</name>
    <dbReference type="NCBI Taxonomy" id="2764186"/>
    <lineage>
        <taxon>Bacteria</taxon>
        <taxon>Pseudomonadati</taxon>
        <taxon>Pseudomonadota</taxon>
        <taxon>Alphaproteobacteria</taxon>
        <taxon>Sphingomonadales</taxon>
        <taxon>Sphingomonadaceae</taxon>
        <taxon>Sphingomonas</taxon>
    </lineage>
</organism>
<dbReference type="PANTHER" id="PTHR30069:SF29">
    <property type="entry name" value="HEMOGLOBIN AND HEMOGLOBIN-HAPTOGLOBIN-BINDING PROTEIN 1-RELATED"/>
    <property type="match status" value="1"/>
</dbReference>
<accession>A0A7G9L3K9</accession>
<keyword evidence="6" id="KW-0472">Membrane</keyword>
<evidence type="ECO:0000259" key="9">
    <source>
        <dbReference type="Pfam" id="PF14905"/>
    </source>
</evidence>
<dbReference type="AlphaFoldDB" id="A0A7G9L3K9"/>
<evidence type="ECO:0000256" key="3">
    <source>
        <dbReference type="ARBA" id="ARBA00022452"/>
    </source>
</evidence>
<dbReference type="InterPro" id="IPR041700">
    <property type="entry name" value="OMP_b-brl_3"/>
</dbReference>
<dbReference type="KEGG" id="ssau:H8M03_02310"/>
<dbReference type="Gene3D" id="2.40.170.20">
    <property type="entry name" value="TonB-dependent receptor, beta-barrel domain"/>
    <property type="match status" value="1"/>
</dbReference>
<keyword evidence="11" id="KW-1185">Reference proteome</keyword>
<keyword evidence="5 8" id="KW-0732">Signal</keyword>
<name>A0A7G9L3K9_9SPHN</name>
<keyword evidence="3" id="KW-1134">Transmembrane beta strand</keyword>
<proteinExistence type="predicted"/>
<dbReference type="Pfam" id="PF14905">
    <property type="entry name" value="OMP_b-brl_3"/>
    <property type="match status" value="1"/>
</dbReference>
<comment type="subcellular location">
    <subcellularLocation>
        <location evidence="1">Cell outer membrane</location>
        <topology evidence="1">Multi-pass membrane protein</topology>
    </subcellularLocation>
</comment>
<gene>
    <name evidence="10" type="ORF">H8M03_02310</name>
</gene>
<evidence type="ECO:0000313" key="11">
    <source>
        <dbReference type="Proteomes" id="UP000515861"/>
    </source>
</evidence>
<dbReference type="RefSeq" id="WP_187480163.1">
    <property type="nucleotide sequence ID" value="NZ_CP060697.1"/>
</dbReference>
<dbReference type="SUPFAM" id="SSF56935">
    <property type="entry name" value="Porins"/>
    <property type="match status" value="1"/>
</dbReference>
<evidence type="ECO:0000256" key="7">
    <source>
        <dbReference type="ARBA" id="ARBA00023237"/>
    </source>
</evidence>
<dbReference type="GO" id="GO:0044718">
    <property type="term" value="P:siderophore transmembrane transport"/>
    <property type="evidence" value="ECO:0007669"/>
    <property type="project" value="TreeGrafter"/>
</dbReference>
<dbReference type="Proteomes" id="UP000515861">
    <property type="component" value="Chromosome"/>
</dbReference>